<evidence type="ECO:0000256" key="8">
    <source>
        <dbReference type="PROSITE-ProRule" id="PRU00259"/>
    </source>
</evidence>
<evidence type="ECO:0000256" key="7">
    <source>
        <dbReference type="ARBA" id="ARBA00026209"/>
    </source>
</evidence>
<name>A0ABR2MVX9_9ASPA</name>
<organism evidence="10 11">
    <name type="scientific">Platanthera guangdongensis</name>
    <dbReference type="NCBI Taxonomy" id="2320717"/>
    <lineage>
        <taxon>Eukaryota</taxon>
        <taxon>Viridiplantae</taxon>
        <taxon>Streptophyta</taxon>
        <taxon>Embryophyta</taxon>
        <taxon>Tracheophyta</taxon>
        <taxon>Spermatophyta</taxon>
        <taxon>Magnoliopsida</taxon>
        <taxon>Liliopsida</taxon>
        <taxon>Asparagales</taxon>
        <taxon>Orchidaceae</taxon>
        <taxon>Orchidoideae</taxon>
        <taxon>Orchideae</taxon>
        <taxon>Orchidinae</taxon>
        <taxon>Platanthera</taxon>
    </lineage>
</organism>
<comment type="subcellular location">
    <subcellularLocation>
        <location evidence="1">Vacuole membrane</location>
        <topology evidence="1">Lipid-anchor</topology>
    </subcellularLocation>
</comment>
<sequence length="238" mass="26116">MCKLMLSRWLLILLLKILISKRIVEEGGLDALLLLLESSKNETIQRLTAGAIANLAMNGLNQDLIICKGGARLLASTALLTEDPQTLRMVAGALANLCGNERLHILLKEDGGINALLAMVRSRHNNVISQVARGVANFAKCESRRINQGQWKGRSLLIEDGALDWLVANCTNFADSTRHHIELALCHLAQNEENAVDFIESGGIKELLRISKESSREDICKLAKKALNSNSAFLVELQ</sequence>
<dbReference type="EMBL" id="JBBWWR010000004">
    <property type="protein sequence ID" value="KAK8968342.1"/>
    <property type="molecule type" value="Genomic_DNA"/>
</dbReference>
<evidence type="ECO:0000256" key="6">
    <source>
        <dbReference type="ARBA" id="ARBA00023288"/>
    </source>
</evidence>
<keyword evidence="6" id="KW-0449">Lipoprotein</keyword>
<feature type="signal peptide" evidence="9">
    <location>
        <begin position="1"/>
        <end position="20"/>
    </location>
</feature>
<dbReference type="InterPro" id="IPR016024">
    <property type="entry name" value="ARM-type_fold"/>
</dbReference>
<dbReference type="PANTHER" id="PTHR47249:SF1">
    <property type="entry name" value="VACUOLAR PROTEIN 8"/>
    <property type="match status" value="1"/>
</dbReference>
<evidence type="ECO:0000256" key="1">
    <source>
        <dbReference type="ARBA" id="ARBA00004592"/>
    </source>
</evidence>
<reference evidence="10 11" key="1">
    <citation type="journal article" date="2022" name="Nat. Plants">
        <title>Genomes of leafy and leafless Platanthera orchids illuminate the evolution of mycoheterotrophy.</title>
        <authorList>
            <person name="Li M.H."/>
            <person name="Liu K.W."/>
            <person name="Li Z."/>
            <person name="Lu H.C."/>
            <person name="Ye Q.L."/>
            <person name="Zhang D."/>
            <person name="Wang J.Y."/>
            <person name="Li Y.F."/>
            <person name="Zhong Z.M."/>
            <person name="Liu X."/>
            <person name="Yu X."/>
            <person name="Liu D.K."/>
            <person name="Tu X.D."/>
            <person name="Liu B."/>
            <person name="Hao Y."/>
            <person name="Liao X.Y."/>
            <person name="Jiang Y.T."/>
            <person name="Sun W.H."/>
            <person name="Chen J."/>
            <person name="Chen Y.Q."/>
            <person name="Ai Y."/>
            <person name="Zhai J.W."/>
            <person name="Wu S.S."/>
            <person name="Zhou Z."/>
            <person name="Hsiao Y.Y."/>
            <person name="Wu W.L."/>
            <person name="Chen Y.Y."/>
            <person name="Lin Y.F."/>
            <person name="Hsu J.L."/>
            <person name="Li C.Y."/>
            <person name="Wang Z.W."/>
            <person name="Zhao X."/>
            <person name="Zhong W.Y."/>
            <person name="Ma X.K."/>
            <person name="Ma L."/>
            <person name="Huang J."/>
            <person name="Chen G.Z."/>
            <person name="Huang M.Z."/>
            <person name="Huang L."/>
            <person name="Peng D.H."/>
            <person name="Luo Y.B."/>
            <person name="Zou S.Q."/>
            <person name="Chen S.P."/>
            <person name="Lan S."/>
            <person name="Tsai W.C."/>
            <person name="Van de Peer Y."/>
            <person name="Liu Z.J."/>
        </authorList>
    </citation>
    <scope>NUCLEOTIDE SEQUENCE [LARGE SCALE GENOMIC DNA]</scope>
    <source>
        <strain evidence="10">Lor288</strain>
    </source>
</reference>
<dbReference type="PANTHER" id="PTHR47249">
    <property type="entry name" value="VACUOLAR PROTEIN 8"/>
    <property type="match status" value="1"/>
</dbReference>
<evidence type="ECO:0000256" key="5">
    <source>
        <dbReference type="ARBA" id="ARBA00023136"/>
    </source>
</evidence>
<dbReference type="InterPro" id="IPR011989">
    <property type="entry name" value="ARM-like"/>
</dbReference>
<feature type="repeat" description="ARM" evidence="8">
    <location>
        <begin position="27"/>
        <end position="70"/>
    </location>
</feature>
<feature type="chain" id="PRO_5045162517" description="Vacuolar protein 8" evidence="9">
    <location>
        <begin position="21"/>
        <end position="238"/>
    </location>
</feature>
<dbReference type="InterPro" id="IPR000225">
    <property type="entry name" value="Armadillo"/>
</dbReference>
<dbReference type="PROSITE" id="PS50176">
    <property type="entry name" value="ARM_REPEAT"/>
    <property type="match status" value="1"/>
</dbReference>
<dbReference type="Proteomes" id="UP001412067">
    <property type="component" value="Unassembled WGS sequence"/>
</dbReference>
<accession>A0ABR2MVX9</accession>
<keyword evidence="4" id="KW-0677">Repeat</keyword>
<evidence type="ECO:0000256" key="9">
    <source>
        <dbReference type="SAM" id="SignalP"/>
    </source>
</evidence>
<dbReference type="Gene3D" id="1.25.10.10">
    <property type="entry name" value="Leucine-rich Repeat Variant"/>
    <property type="match status" value="1"/>
</dbReference>
<proteinExistence type="inferred from homology"/>
<comment type="caution">
    <text evidence="10">The sequence shown here is derived from an EMBL/GenBank/DDBJ whole genome shotgun (WGS) entry which is preliminary data.</text>
</comment>
<evidence type="ECO:0000256" key="2">
    <source>
        <dbReference type="ARBA" id="ARBA00005462"/>
    </source>
</evidence>
<keyword evidence="9" id="KW-0732">Signal</keyword>
<keyword evidence="5" id="KW-0472">Membrane</keyword>
<dbReference type="SUPFAM" id="SSF48371">
    <property type="entry name" value="ARM repeat"/>
    <property type="match status" value="1"/>
</dbReference>
<gene>
    <name evidence="10" type="ORF">KSP40_PGU020324</name>
</gene>
<evidence type="ECO:0000256" key="3">
    <source>
        <dbReference type="ARBA" id="ARBA00022554"/>
    </source>
</evidence>
<protein>
    <recommendedName>
        <fullName evidence="7">Vacuolar protein 8</fullName>
    </recommendedName>
</protein>
<dbReference type="InterPro" id="IPR045156">
    <property type="entry name" value="Vac8"/>
</dbReference>
<evidence type="ECO:0000313" key="10">
    <source>
        <dbReference type="EMBL" id="KAK8968342.1"/>
    </source>
</evidence>
<comment type="similarity">
    <text evidence="2">Belongs to the beta-catenin family.</text>
</comment>
<keyword evidence="3" id="KW-0926">Vacuole</keyword>
<keyword evidence="11" id="KW-1185">Reference proteome</keyword>
<evidence type="ECO:0000256" key="4">
    <source>
        <dbReference type="ARBA" id="ARBA00022737"/>
    </source>
</evidence>
<dbReference type="SMART" id="SM00185">
    <property type="entry name" value="ARM"/>
    <property type="match status" value="4"/>
</dbReference>
<evidence type="ECO:0000313" key="11">
    <source>
        <dbReference type="Proteomes" id="UP001412067"/>
    </source>
</evidence>
<dbReference type="Pfam" id="PF00514">
    <property type="entry name" value="Arm"/>
    <property type="match status" value="1"/>
</dbReference>